<evidence type="ECO:0000313" key="2">
    <source>
        <dbReference type="Proteomes" id="UP000789405"/>
    </source>
</evidence>
<feature type="non-terminal residue" evidence="1">
    <location>
        <position position="1"/>
    </location>
</feature>
<dbReference type="EMBL" id="CAJVPY010025510">
    <property type="protein sequence ID" value="CAG8788351.1"/>
    <property type="molecule type" value="Genomic_DNA"/>
</dbReference>
<protein>
    <submittedName>
        <fullName evidence="1">26595_t:CDS:1</fullName>
    </submittedName>
</protein>
<evidence type="ECO:0000313" key="1">
    <source>
        <dbReference type="EMBL" id="CAG8788351.1"/>
    </source>
</evidence>
<feature type="non-terminal residue" evidence="1">
    <location>
        <position position="57"/>
    </location>
</feature>
<gene>
    <name evidence="1" type="ORF">DERYTH_LOCUS20888</name>
</gene>
<sequence length="57" mass="6284">MSVLIPTNPITNPESKNGHIAFAYYQIFVKMDNADETNALGIVIRILASIVNEILPL</sequence>
<reference evidence="1" key="1">
    <citation type="submission" date="2021-06" db="EMBL/GenBank/DDBJ databases">
        <authorList>
            <person name="Kallberg Y."/>
            <person name="Tangrot J."/>
            <person name="Rosling A."/>
        </authorList>
    </citation>
    <scope>NUCLEOTIDE SEQUENCE</scope>
    <source>
        <strain evidence="1">MA453B</strain>
    </source>
</reference>
<organism evidence="1 2">
    <name type="scientific">Dentiscutata erythropus</name>
    <dbReference type="NCBI Taxonomy" id="1348616"/>
    <lineage>
        <taxon>Eukaryota</taxon>
        <taxon>Fungi</taxon>
        <taxon>Fungi incertae sedis</taxon>
        <taxon>Mucoromycota</taxon>
        <taxon>Glomeromycotina</taxon>
        <taxon>Glomeromycetes</taxon>
        <taxon>Diversisporales</taxon>
        <taxon>Gigasporaceae</taxon>
        <taxon>Dentiscutata</taxon>
    </lineage>
</organism>
<accession>A0A9N9JN01</accession>
<name>A0A9N9JN01_9GLOM</name>
<proteinExistence type="predicted"/>
<dbReference type="AlphaFoldDB" id="A0A9N9JN01"/>
<comment type="caution">
    <text evidence="1">The sequence shown here is derived from an EMBL/GenBank/DDBJ whole genome shotgun (WGS) entry which is preliminary data.</text>
</comment>
<keyword evidence="2" id="KW-1185">Reference proteome</keyword>
<dbReference type="Proteomes" id="UP000789405">
    <property type="component" value="Unassembled WGS sequence"/>
</dbReference>